<protein>
    <submittedName>
        <fullName evidence="1">Uncharacterized protein</fullName>
    </submittedName>
</protein>
<evidence type="ECO:0000313" key="1">
    <source>
        <dbReference type="EMBL" id="UTI62275.1"/>
    </source>
</evidence>
<sequence length="79" mass="7724">MLTAPPIAPRLTPGLVRLLAFACGATVGAKAIFLSAPEVLGQGVDNGAEGCMGRVAGEVTGAVAGLQVGVELPTLRGAP</sequence>
<name>A0ABY5DLT1_9ACTN</name>
<proteinExistence type="predicted"/>
<dbReference type="EMBL" id="CP098502">
    <property type="protein sequence ID" value="UTI62275.1"/>
    <property type="molecule type" value="Genomic_DNA"/>
</dbReference>
<organism evidence="1 2">
    <name type="scientific">Paraconexibacter antarcticus</name>
    <dbReference type="NCBI Taxonomy" id="2949664"/>
    <lineage>
        <taxon>Bacteria</taxon>
        <taxon>Bacillati</taxon>
        <taxon>Actinomycetota</taxon>
        <taxon>Thermoleophilia</taxon>
        <taxon>Solirubrobacterales</taxon>
        <taxon>Paraconexibacteraceae</taxon>
        <taxon>Paraconexibacter</taxon>
    </lineage>
</organism>
<gene>
    <name evidence="1" type="ORF">NBH00_12955</name>
</gene>
<keyword evidence="2" id="KW-1185">Reference proteome</keyword>
<reference evidence="1 2" key="1">
    <citation type="submission" date="2022-06" db="EMBL/GenBank/DDBJ databases">
        <title>Paraconexibacter antarcticus.</title>
        <authorList>
            <person name="Kim C.S."/>
        </authorList>
    </citation>
    <scope>NUCLEOTIDE SEQUENCE [LARGE SCALE GENOMIC DNA]</scope>
    <source>
        <strain evidence="1 2">02-257</strain>
    </source>
</reference>
<evidence type="ECO:0000313" key="2">
    <source>
        <dbReference type="Proteomes" id="UP001056035"/>
    </source>
</evidence>
<dbReference type="RefSeq" id="WP_254569013.1">
    <property type="nucleotide sequence ID" value="NZ_CP098502.1"/>
</dbReference>
<dbReference type="Proteomes" id="UP001056035">
    <property type="component" value="Chromosome"/>
</dbReference>
<accession>A0ABY5DLT1</accession>